<proteinExistence type="predicted"/>
<keyword evidence="3" id="KW-1185">Reference proteome</keyword>
<sequence>MGAGPAQKGRPTDSVDPMITGAHIVIHSRDAEADRAFLRDVLGYPHVDAGGGWLVFALPPAEVAVHPTDGDGRHELYLMCDDVAATVAELTAKGVEFAAPVTDQRWGLLTSIRLPGGGEVGLYQPKHPTAHGI</sequence>
<dbReference type="EMBL" id="BAABFB010000063">
    <property type="protein sequence ID" value="GAA4485348.1"/>
    <property type="molecule type" value="Genomic_DNA"/>
</dbReference>
<dbReference type="SUPFAM" id="SSF54593">
    <property type="entry name" value="Glyoxalase/Bleomycin resistance protein/Dihydroxybiphenyl dioxygenase"/>
    <property type="match status" value="1"/>
</dbReference>
<evidence type="ECO:0000313" key="3">
    <source>
        <dbReference type="Proteomes" id="UP001501183"/>
    </source>
</evidence>
<gene>
    <name evidence="2" type="ORF">GCM10023094_40000</name>
</gene>
<dbReference type="InterPro" id="IPR004360">
    <property type="entry name" value="Glyas_Fos-R_dOase_dom"/>
</dbReference>
<name>A0ABP8PCF3_9NOCA</name>
<dbReference type="Proteomes" id="UP001501183">
    <property type="component" value="Unassembled WGS sequence"/>
</dbReference>
<dbReference type="Gene3D" id="3.10.180.10">
    <property type="entry name" value="2,3-Dihydroxybiphenyl 1,2-Dioxygenase, domain 1"/>
    <property type="match status" value="1"/>
</dbReference>
<feature type="domain" description="VOC" evidence="1">
    <location>
        <begin position="20"/>
        <end position="125"/>
    </location>
</feature>
<dbReference type="Pfam" id="PF00903">
    <property type="entry name" value="Glyoxalase"/>
    <property type="match status" value="1"/>
</dbReference>
<dbReference type="InterPro" id="IPR037523">
    <property type="entry name" value="VOC_core"/>
</dbReference>
<accession>A0ABP8PCF3</accession>
<protein>
    <recommendedName>
        <fullName evidence="1">VOC domain-containing protein</fullName>
    </recommendedName>
</protein>
<reference evidence="3" key="1">
    <citation type="journal article" date="2019" name="Int. J. Syst. Evol. Microbiol.">
        <title>The Global Catalogue of Microorganisms (GCM) 10K type strain sequencing project: providing services to taxonomists for standard genome sequencing and annotation.</title>
        <authorList>
            <consortium name="The Broad Institute Genomics Platform"/>
            <consortium name="The Broad Institute Genome Sequencing Center for Infectious Disease"/>
            <person name="Wu L."/>
            <person name="Ma J."/>
        </authorList>
    </citation>
    <scope>NUCLEOTIDE SEQUENCE [LARGE SCALE GENOMIC DNA]</scope>
    <source>
        <strain evidence="3">JCM 32206</strain>
    </source>
</reference>
<dbReference type="InterPro" id="IPR029068">
    <property type="entry name" value="Glyas_Bleomycin-R_OHBP_Dase"/>
</dbReference>
<evidence type="ECO:0000259" key="1">
    <source>
        <dbReference type="PROSITE" id="PS51819"/>
    </source>
</evidence>
<dbReference type="PROSITE" id="PS51819">
    <property type="entry name" value="VOC"/>
    <property type="match status" value="1"/>
</dbReference>
<evidence type="ECO:0000313" key="2">
    <source>
        <dbReference type="EMBL" id="GAA4485348.1"/>
    </source>
</evidence>
<comment type="caution">
    <text evidence="2">The sequence shown here is derived from an EMBL/GenBank/DDBJ whole genome shotgun (WGS) entry which is preliminary data.</text>
</comment>
<organism evidence="2 3">
    <name type="scientific">Rhodococcus olei</name>
    <dbReference type="NCBI Taxonomy" id="2161675"/>
    <lineage>
        <taxon>Bacteria</taxon>
        <taxon>Bacillati</taxon>
        <taxon>Actinomycetota</taxon>
        <taxon>Actinomycetes</taxon>
        <taxon>Mycobacteriales</taxon>
        <taxon>Nocardiaceae</taxon>
        <taxon>Rhodococcus</taxon>
    </lineage>
</organism>